<accession>A0ABV6JXY8</accession>
<keyword evidence="2" id="KW-0223">Dioxygenase</keyword>
<sequence>MDAKAMSGTESGREPAGGPDGQAAGQAAGPRHPALAAAVETIRAQGHAFVEPAALREAAAGRLEGEAWAAFARSWDDLRPDTYMADGGRYRLRRHAAFHAAPGGEVGRLPDRPHYQTLHHNPLNGGLERWFEPVTEEVAGGEALRALLGTARAVFDHLSPGAEWLIEMHQFRIEARGEAQGKPTPEGMHRDGVDYVLVTLIGRHNVQGGVTGIRVDGRAGEESFTLEQPLDSVLLDDHRVWHGVTPVLPLDPAQPGHRDVLVLTFRREG</sequence>
<protein>
    <submittedName>
        <fullName evidence="2">2OG-Fe dioxygenase family protein</fullName>
    </submittedName>
</protein>
<dbReference type="Pfam" id="PF10014">
    <property type="entry name" value="2OG-Fe_Oxy_2"/>
    <property type="match status" value="1"/>
</dbReference>
<comment type="caution">
    <text evidence="2">The sequence shown here is derived from an EMBL/GenBank/DDBJ whole genome shotgun (WGS) entry which is preliminary data.</text>
</comment>
<feature type="region of interest" description="Disordered" evidence="1">
    <location>
        <begin position="1"/>
        <end position="32"/>
    </location>
</feature>
<name>A0ABV6JXY8_9PROT</name>
<dbReference type="GO" id="GO:0051213">
    <property type="term" value="F:dioxygenase activity"/>
    <property type="evidence" value="ECO:0007669"/>
    <property type="project" value="UniProtKB-KW"/>
</dbReference>
<gene>
    <name evidence="2" type="ORF">ACFFGY_20240</name>
</gene>
<keyword evidence="2" id="KW-0560">Oxidoreductase</keyword>
<keyword evidence="3" id="KW-1185">Reference proteome</keyword>
<organism evidence="2 3">
    <name type="scientific">Roseomonas elaeocarpi</name>
    <dbReference type="NCBI Taxonomy" id="907779"/>
    <lineage>
        <taxon>Bacteria</taxon>
        <taxon>Pseudomonadati</taxon>
        <taxon>Pseudomonadota</taxon>
        <taxon>Alphaproteobacteria</taxon>
        <taxon>Acetobacterales</taxon>
        <taxon>Roseomonadaceae</taxon>
        <taxon>Roseomonas</taxon>
    </lineage>
</organism>
<dbReference type="InterPro" id="IPR018724">
    <property type="entry name" value="2OG-Fe_dioxygenase"/>
</dbReference>
<evidence type="ECO:0000256" key="1">
    <source>
        <dbReference type="SAM" id="MobiDB-lite"/>
    </source>
</evidence>
<proteinExistence type="predicted"/>
<dbReference type="Proteomes" id="UP001589865">
    <property type="component" value="Unassembled WGS sequence"/>
</dbReference>
<reference evidence="2 3" key="1">
    <citation type="submission" date="2024-09" db="EMBL/GenBank/DDBJ databases">
        <authorList>
            <person name="Sun Q."/>
            <person name="Mori K."/>
        </authorList>
    </citation>
    <scope>NUCLEOTIDE SEQUENCE [LARGE SCALE GENOMIC DNA]</scope>
    <source>
        <strain evidence="2 3">TBRC 5777</strain>
    </source>
</reference>
<evidence type="ECO:0000313" key="2">
    <source>
        <dbReference type="EMBL" id="MFC0410586.1"/>
    </source>
</evidence>
<dbReference type="Gene3D" id="2.60.120.620">
    <property type="entry name" value="q2cbj1_9rhob like domain"/>
    <property type="match status" value="1"/>
</dbReference>
<evidence type="ECO:0000313" key="3">
    <source>
        <dbReference type="Proteomes" id="UP001589865"/>
    </source>
</evidence>
<feature type="compositionally biased region" description="Low complexity" evidence="1">
    <location>
        <begin position="21"/>
        <end position="32"/>
    </location>
</feature>
<dbReference type="EMBL" id="JBHLUN010000015">
    <property type="protein sequence ID" value="MFC0410586.1"/>
    <property type="molecule type" value="Genomic_DNA"/>
</dbReference>
<dbReference type="RefSeq" id="WP_377046330.1">
    <property type="nucleotide sequence ID" value="NZ_JBHLUN010000015.1"/>
</dbReference>